<dbReference type="KEGG" id="splu:LK06_000750"/>
<keyword evidence="3" id="KW-1185">Reference proteome</keyword>
<dbReference type="PROSITE" id="PS51178">
    <property type="entry name" value="PASTA"/>
    <property type="match status" value="1"/>
</dbReference>
<evidence type="ECO:0000259" key="1">
    <source>
        <dbReference type="PROSITE" id="PS51178"/>
    </source>
</evidence>
<evidence type="ECO:0000313" key="3">
    <source>
        <dbReference type="Proteomes" id="UP000031501"/>
    </source>
</evidence>
<reference evidence="2 3" key="1">
    <citation type="submission" date="2017-07" db="EMBL/GenBank/DDBJ databases">
        <title>Genome sequence of Streptomyces pluripotens MUSC 137T.</title>
        <authorList>
            <person name="Ser H.-L."/>
            <person name="Lee L.-H."/>
        </authorList>
    </citation>
    <scope>NUCLEOTIDE SEQUENCE [LARGE SCALE GENOMIC DNA]</scope>
    <source>
        <strain evidence="2 3">MUSC 137</strain>
    </source>
</reference>
<protein>
    <submittedName>
        <fullName evidence="2">PASTA domain-containing protein</fullName>
    </submittedName>
</protein>
<feature type="domain" description="PASTA" evidence="1">
    <location>
        <begin position="76"/>
        <end position="144"/>
    </location>
</feature>
<dbReference type="Pfam" id="PF03793">
    <property type="entry name" value="PASTA"/>
    <property type="match status" value="1"/>
</dbReference>
<accession>A0A221P7F3</accession>
<organism evidence="2 3">
    <name type="scientific">Streptomyces pluripotens</name>
    <dbReference type="NCBI Taxonomy" id="1355015"/>
    <lineage>
        <taxon>Bacteria</taxon>
        <taxon>Bacillati</taxon>
        <taxon>Actinomycetota</taxon>
        <taxon>Actinomycetes</taxon>
        <taxon>Kitasatosporales</taxon>
        <taxon>Streptomycetaceae</taxon>
        <taxon>Streptomyces</taxon>
    </lineage>
</organism>
<dbReference type="STRING" id="1355015.LK06_000750"/>
<dbReference type="Gene3D" id="3.30.10.20">
    <property type="match status" value="1"/>
</dbReference>
<gene>
    <name evidence="2" type="ORF">LK07_01835</name>
</gene>
<dbReference type="Proteomes" id="UP000031501">
    <property type="component" value="Chromosome"/>
</dbReference>
<proteinExistence type="predicted"/>
<dbReference type="AlphaFoldDB" id="A0A221P7F3"/>
<dbReference type="InterPro" id="IPR005543">
    <property type="entry name" value="PASTA_dom"/>
</dbReference>
<sequence>MGLQSAQDAAQKHGFHALKSHDALGRARHQFLDRDWKVCFQNLKAGTSASTNTTLDFGTVKLDETCPAHDQVVPSASTGGTMPDFHGKSVAAVRKSLDSSTSINVKDASGSRIILIESSWQVCTQDPAAGTKLNGQPVTLKVVKYGEHCP</sequence>
<dbReference type="EMBL" id="CP022433">
    <property type="protein sequence ID" value="ASN28137.1"/>
    <property type="molecule type" value="Genomic_DNA"/>
</dbReference>
<dbReference type="SMART" id="SM00740">
    <property type="entry name" value="PASTA"/>
    <property type="match status" value="1"/>
</dbReference>
<name>A0A221P7F3_9ACTN</name>
<evidence type="ECO:0000313" key="2">
    <source>
        <dbReference type="EMBL" id="ASN28137.1"/>
    </source>
</evidence>
<dbReference type="CDD" id="cd06577">
    <property type="entry name" value="PASTA_pknB"/>
    <property type="match status" value="1"/>
</dbReference>